<reference evidence="8 9" key="1">
    <citation type="submission" date="2015-06" db="EMBL/GenBank/DDBJ databases">
        <title>R. anatipestifer strain HXb2 is the most virulent strain so far, and the genome sequence would help us uncover the pathogenesis.</title>
        <authorList>
            <person name="Hu Q."/>
            <person name="Qi J."/>
            <person name="Bo H."/>
            <person name="Liu G."/>
            <person name="Tao M."/>
            <person name="Ding Y."/>
            <person name="Xue Y."/>
        </authorList>
    </citation>
    <scope>NUCLEOTIDE SEQUENCE [LARGE SCALE GENOMIC DNA]</scope>
    <source>
        <strain evidence="8 9">HXb2</strain>
    </source>
</reference>
<evidence type="ECO:0000256" key="4">
    <source>
        <dbReference type="ARBA" id="ARBA00022679"/>
    </source>
</evidence>
<dbReference type="InterPro" id="IPR015421">
    <property type="entry name" value="PyrdxlP-dep_Trfase_major"/>
</dbReference>
<evidence type="ECO:0000256" key="6">
    <source>
        <dbReference type="RuleBase" id="RU003693"/>
    </source>
</evidence>
<dbReference type="Gene3D" id="3.90.1150.10">
    <property type="entry name" value="Aspartate Aminotransferase, domain 1"/>
    <property type="match status" value="1"/>
</dbReference>
<organism evidence="8 9">
    <name type="scientific">Riemerella anatipestifer</name>
    <name type="common">Moraxella anatipestifer</name>
    <dbReference type="NCBI Taxonomy" id="34085"/>
    <lineage>
        <taxon>Bacteria</taxon>
        <taxon>Pseudomonadati</taxon>
        <taxon>Bacteroidota</taxon>
        <taxon>Flavobacteriia</taxon>
        <taxon>Flavobacteriales</taxon>
        <taxon>Weeksellaceae</taxon>
        <taxon>Riemerella</taxon>
    </lineage>
</organism>
<evidence type="ECO:0000313" key="8">
    <source>
        <dbReference type="EMBL" id="AQY21106.1"/>
    </source>
</evidence>
<dbReference type="PANTHER" id="PTHR13693">
    <property type="entry name" value="CLASS II AMINOTRANSFERASE/8-AMINO-7-OXONONANOATE SYNTHASE"/>
    <property type="match status" value="1"/>
</dbReference>
<dbReference type="InterPro" id="IPR015424">
    <property type="entry name" value="PyrdxlP-dep_Trfase"/>
</dbReference>
<gene>
    <name evidence="8" type="primary">bioF</name>
    <name evidence="8" type="ORF">AB406_0142</name>
</gene>
<evidence type="ECO:0000256" key="3">
    <source>
        <dbReference type="ARBA" id="ARBA00010008"/>
    </source>
</evidence>
<dbReference type="PANTHER" id="PTHR13693:SF77">
    <property type="entry name" value="8-AMINO-7-OXONONANOATE SYNTHASE"/>
    <property type="match status" value="1"/>
</dbReference>
<evidence type="ECO:0000256" key="2">
    <source>
        <dbReference type="ARBA" id="ARBA00005189"/>
    </source>
</evidence>
<dbReference type="Pfam" id="PF00155">
    <property type="entry name" value="Aminotran_1_2"/>
    <property type="match status" value="1"/>
</dbReference>
<dbReference type="InterPro" id="IPR015422">
    <property type="entry name" value="PyrdxlP-dep_Trfase_small"/>
</dbReference>
<accession>A0A1S7DPR5</accession>
<keyword evidence="4" id="KW-0808">Transferase</keyword>
<feature type="domain" description="Aminotransferase class I/classII large" evidence="7">
    <location>
        <begin position="30"/>
        <end position="373"/>
    </location>
</feature>
<dbReference type="GO" id="GO:0030170">
    <property type="term" value="F:pyridoxal phosphate binding"/>
    <property type="evidence" value="ECO:0007669"/>
    <property type="project" value="InterPro"/>
</dbReference>
<comment type="similarity">
    <text evidence="3">Belongs to the class-II pyridoxal-phosphate-dependent aminotransferase family. BioF subfamily.</text>
</comment>
<evidence type="ECO:0000256" key="1">
    <source>
        <dbReference type="ARBA" id="ARBA00001933"/>
    </source>
</evidence>
<dbReference type="EMBL" id="CP011859">
    <property type="protein sequence ID" value="AQY21106.1"/>
    <property type="molecule type" value="Genomic_DNA"/>
</dbReference>
<dbReference type="InterPro" id="IPR050087">
    <property type="entry name" value="AON_synthase_class-II"/>
</dbReference>
<dbReference type="GO" id="GO:0016740">
    <property type="term" value="F:transferase activity"/>
    <property type="evidence" value="ECO:0007669"/>
    <property type="project" value="UniProtKB-KW"/>
</dbReference>
<dbReference type="AlphaFoldDB" id="A0A1S7DPR5"/>
<dbReference type="InterPro" id="IPR004839">
    <property type="entry name" value="Aminotransferase_I/II_large"/>
</dbReference>
<name>A0A1S7DPR5_RIEAN</name>
<evidence type="ECO:0000313" key="9">
    <source>
        <dbReference type="Proteomes" id="UP000189883"/>
    </source>
</evidence>
<keyword evidence="5 6" id="KW-0663">Pyridoxal phosphate</keyword>
<dbReference type="PROSITE" id="PS00599">
    <property type="entry name" value="AA_TRANSFER_CLASS_2"/>
    <property type="match status" value="1"/>
</dbReference>
<dbReference type="Gene3D" id="3.40.640.10">
    <property type="entry name" value="Type I PLP-dependent aspartate aminotransferase-like (Major domain)"/>
    <property type="match status" value="1"/>
</dbReference>
<dbReference type="RefSeq" id="WP_079206301.1">
    <property type="nucleotide sequence ID" value="NZ_CP011859.1"/>
</dbReference>
<dbReference type="GO" id="GO:0009102">
    <property type="term" value="P:biotin biosynthetic process"/>
    <property type="evidence" value="ECO:0007669"/>
    <property type="project" value="TreeGrafter"/>
</dbReference>
<dbReference type="Proteomes" id="UP000189883">
    <property type="component" value="Chromosome"/>
</dbReference>
<dbReference type="SUPFAM" id="SSF53383">
    <property type="entry name" value="PLP-dependent transferases"/>
    <property type="match status" value="1"/>
</dbReference>
<comment type="cofactor">
    <cofactor evidence="1 6">
        <name>pyridoxal 5'-phosphate</name>
        <dbReference type="ChEBI" id="CHEBI:597326"/>
    </cofactor>
</comment>
<evidence type="ECO:0000256" key="5">
    <source>
        <dbReference type="ARBA" id="ARBA00022898"/>
    </source>
</evidence>
<protein>
    <submittedName>
        <fullName evidence="8">8-amino-7-oxononanoate synthase</fullName>
    </submittedName>
</protein>
<dbReference type="PHI-base" id="PHI:8508"/>
<evidence type="ECO:0000259" key="7">
    <source>
        <dbReference type="Pfam" id="PF00155"/>
    </source>
</evidence>
<comment type="pathway">
    <text evidence="2">Lipid metabolism.</text>
</comment>
<proteinExistence type="inferred from homology"/>
<sequence>MNIPKRLLDKISERKEKNAWRVLTEYTGEYVDFFSNDYLGFSKEVLLEDDKVASYSKVLGGSTGSRLLSGNLPIFREVEEVIKDFHQSEAALIFNSGYNANLGVLSALPQRNDWVLYDELSHASIRDGIRLSYAQSKKFKHNDLEDLEHLLKTRKETLVAGEIYIVTESVFSMDGDAPDIEALFNLAQRYGAYVIIDEAHALGVLGEYGSGLGQVWCQHSALLCRVVTFGKGLGCHGAAVLCSELLREYLINFARSFIYTTALDRHSVSSILKGYKALKTQTHQREKLLTNIAFFKGEVERLGLSDYFIPSVAPIQGMLVQGNSQAKLLSKTLEENGYIAKAILSPTVPEGKERLRFCIHAYNTPSEITGALEIAHDFIISNVKK</sequence>
<dbReference type="InterPro" id="IPR001917">
    <property type="entry name" value="Aminotrans_II_pyridoxalP_BS"/>
</dbReference>